<dbReference type="Pfam" id="PF01546">
    <property type="entry name" value="Peptidase_M20"/>
    <property type="match status" value="1"/>
</dbReference>
<keyword evidence="3" id="KW-0464">Manganese</keyword>
<reference evidence="5" key="1">
    <citation type="submission" date="2023-01" db="EMBL/GenBank/DDBJ databases">
        <title>Oxazolidinone resistance genes in florfenicol resistant enterococci from beef cattle and veal calves at slaughter.</title>
        <authorList>
            <person name="Biggel M."/>
        </authorList>
    </citation>
    <scope>NUCLEOTIDE SEQUENCE</scope>
    <source>
        <strain evidence="5">K204-1</strain>
    </source>
</reference>
<name>A0AAF0BC22_9ENTE</name>
<feature type="domain" description="Peptidase M20 dimerisation" evidence="4">
    <location>
        <begin position="186"/>
        <end position="279"/>
    </location>
</feature>
<dbReference type="InterPro" id="IPR002933">
    <property type="entry name" value="Peptidase_M20"/>
</dbReference>
<dbReference type="Proteomes" id="UP001179600">
    <property type="component" value="Chromosome"/>
</dbReference>
<dbReference type="PIRSF" id="PIRSF005962">
    <property type="entry name" value="Pept_M20D_amidohydro"/>
    <property type="match status" value="1"/>
</dbReference>
<dbReference type="NCBIfam" id="TIGR01891">
    <property type="entry name" value="amidohydrolases"/>
    <property type="match status" value="1"/>
</dbReference>
<dbReference type="Pfam" id="PF07687">
    <property type="entry name" value="M20_dimer"/>
    <property type="match status" value="1"/>
</dbReference>
<comment type="similarity">
    <text evidence="1">Belongs to the peptidase M20 family.</text>
</comment>
<evidence type="ECO:0000313" key="5">
    <source>
        <dbReference type="EMBL" id="WCG22173.1"/>
    </source>
</evidence>
<dbReference type="FunFam" id="3.30.70.360:FF:000014">
    <property type="entry name" value="N-acyl-L-amino acid amidohydrolase"/>
    <property type="match status" value="1"/>
</dbReference>
<gene>
    <name evidence="5" type="ORF">PML95_07155</name>
</gene>
<comment type="cofactor">
    <cofactor evidence="3">
        <name>Mn(2+)</name>
        <dbReference type="ChEBI" id="CHEBI:29035"/>
    </cofactor>
    <text evidence="3">The Mn(2+) ion enhances activity.</text>
</comment>
<dbReference type="PANTHER" id="PTHR11014:SF63">
    <property type="entry name" value="METALLOPEPTIDASE, PUTATIVE (AFU_ORTHOLOGUE AFUA_6G09600)-RELATED"/>
    <property type="match status" value="1"/>
</dbReference>
<dbReference type="RefSeq" id="WP_272163133.1">
    <property type="nucleotide sequence ID" value="NZ_CP116507.1"/>
</dbReference>
<dbReference type="PANTHER" id="PTHR11014">
    <property type="entry name" value="PEPTIDASE M20 FAMILY MEMBER"/>
    <property type="match status" value="1"/>
</dbReference>
<evidence type="ECO:0000313" key="6">
    <source>
        <dbReference type="Proteomes" id="UP001179600"/>
    </source>
</evidence>
<dbReference type="EMBL" id="CP116507">
    <property type="protein sequence ID" value="WCG22173.1"/>
    <property type="molecule type" value="Genomic_DNA"/>
</dbReference>
<dbReference type="Gene3D" id="3.40.630.10">
    <property type="entry name" value="Zn peptidases"/>
    <property type="match status" value="1"/>
</dbReference>
<feature type="binding site" evidence="3">
    <location>
        <position position="360"/>
    </location>
    <ligand>
        <name>Mn(2+)</name>
        <dbReference type="ChEBI" id="CHEBI:29035"/>
        <label>2</label>
    </ligand>
</feature>
<dbReference type="Gene3D" id="3.30.70.360">
    <property type="match status" value="1"/>
</dbReference>
<sequence length="388" mass="42441">MSVKEMILKEKDFLVGFRRDLHQHPELSMEEYETTKKVASELDKLGVPYRLTEPTGLIATIKGNKEGKTVLLRADMDALSVQELNEGLSYTSQTDGKMHACGHDSHTAMLLTAVKVLVQLKEELNGTVQLVFQPGEEVAKGAKVMIKQGALEGVDNVFGLHIWSQLPSGVVACDPGPSFAAADVLKIHFEGKGGHAAMPQQSVDAAIMASQFVANAQAIISREIDPLMPAVLTIGKMEVGQRFNVIAQDAVLEGTIRTFHKEARDTVEEKLRCYANQIAAMYGGKVTIDYERITEVVDNEKQSAELVKQITREAFGEEAIANPAPTMGGEDFGFFMTNTPGAFALVGSGDPEKDTCWPHHHGRFNIDEDAMLVGAELYVQYAMKYLGQ</sequence>
<proteinExistence type="inferred from homology"/>
<evidence type="ECO:0000256" key="3">
    <source>
        <dbReference type="PIRSR" id="PIRSR005962-1"/>
    </source>
</evidence>
<organism evidence="5 6">
    <name type="scientific">Vagococcus lutrae</name>
    <dbReference type="NCBI Taxonomy" id="81947"/>
    <lineage>
        <taxon>Bacteria</taxon>
        <taxon>Bacillati</taxon>
        <taxon>Bacillota</taxon>
        <taxon>Bacilli</taxon>
        <taxon>Lactobacillales</taxon>
        <taxon>Enterococcaceae</taxon>
        <taxon>Vagococcus</taxon>
    </lineage>
</organism>
<keyword evidence="3" id="KW-0479">Metal-binding</keyword>
<evidence type="ECO:0000256" key="1">
    <source>
        <dbReference type="ARBA" id="ARBA00006153"/>
    </source>
</evidence>
<keyword evidence="2" id="KW-0378">Hydrolase</keyword>
<dbReference type="SUPFAM" id="SSF53187">
    <property type="entry name" value="Zn-dependent exopeptidases"/>
    <property type="match status" value="1"/>
</dbReference>
<evidence type="ECO:0000259" key="4">
    <source>
        <dbReference type="Pfam" id="PF07687"/>
    </source>
</evidence>
<accession>A0AAF0BC22</accession>
<dbReference type="InterPro" id="IPR011650">
    <property type="entry name" value="Peptidase_M20_dimer"/>
</dbReference>
<dbReference type="AlphaFoldDB" id="A0AAF0BC22"/>
<dbReference type="GO" id="GO:0046872">
    <property type="term" value="F:metal ion binding"/>
    <property type="evidence" value="ECO:0007669"/>
    <property type="project" value="UniProtKB-KW"/>
</dbReference>
<dbReference type="SUPFAM" id="SSF55031">
    <property type="entry name" value="Bacterial exopeptidase dimerisation domain"/>
    <property type="match status" value="1"/>
</dbReference>
<dbReference type="InterPro" id="IPR036264">
    <property type="entry name" value="Bact_exopeptidase_dim_dom"/>
</dbReference>
<evidence type="ECO:0000256" key="2">
    <source>
        <dbReference type="ARBA" id="ARBA00022801"/>
    </source>
</evidence>
<feature type="binding site" evidence="3">
    <location>
        <position position="161"/>
    </location>
    <ligand>
        <name>Mn(2+)</name>
        <dbReference type="ChEBI" id="CHEBI:29035"/>
        <label>2</label>
    </ligand>
</feature>
<feature type="binding site" evidence="3">
    <location>
        <position position="137"/>
    </location>
    <ligand>
        <name>Mn(2+)</name>
        <dbReference type="ChEBI" id="CHEBI:29035"/>
        <label>2</label>
    </ligand>
</feature>
<protein>
    <submittedName>
        <fullName evidence="5">Amidohydrolase</fullName>
    </submittedName>
</protein>
<feature type="binding site" evidence="3">
    <location>
        <position position="101"/>
    </location>
    <ligand>
        <name>Mn(2+)</name>
        <dbReference type="ChEBI" id="CHEBI:29035"/>
        <label>2</label>
    </ligand>
</feature>
<dbReference type="InterPro" id="IPR017439">
    <property type="entry name" value="Amidohydrolase"/>
</dbReference>
<feature type="binding site" evidence="3">
    <location>
        <position position="103"/>
    </location>
    <ligand>
        <name>Mn(2+)</name>
        <dbReference type="ChEBI" id="CHEBI:29035"/>
        <label>2</label>
    </ligand>
</feature>
<dbReference type="GO" id="GO:0016787">
    <property type="term" value="F:hydrolase activity"/>
    <property type="evidence" value="ECO:0007669"/>
    <property type="project" value="UniProtKB-KW"/>
</dbReference>